<dbReference type="GO" id="GO:0055085">
    <property type="term" value="P:transmembrane transport"/>
    <property type="evidence" value="ECO:0007669"/>
    <property type="project" value="InterPro"/>
</dbReference>
<proteinExistence type="inferred from homology"/>
<gene>
    <name evidence="12" type="primary">ugpE</name>
    <name evidence="14" type="ORF">JP75_00945</name>
</gene>
<evidence type="ECO:0000256" key="3">
    <source>
        <dbReference type="ARBA" id="ARBA00011557"/>
    </source>
</evidence>
<dbReference type="Proteomes" id="UP000028981">
    <property type="component" value="Unassembled WGS sequence"/>
</dbReference>
<evidence type="ECO:0000313" key="15">
    <source>
        <dbReference type="Proteomes" id="UP000028981"/>
    </source>
</evidence>
<feature type="transmembrane region" description="Helical" evidence="11">
    <location>
        <begin position="275"/>
        <end position="297"/>
    </location>
</feature>
<keyword evidence="15" id="KW-1185">Reference proteome</keyword>
<comment type="function">
    <text evidence="10 12">Part of the ABC transporter complex UgpBAEC involved in sn-glycerol-3-phosphate (G3P) import. Probably responsible for the translocation of the substrate across the membrane.</text>
</comment>
<feature type="transmembrane region" description="Helical" evidence="11">
    <location>
        <begin position="168"/>
        <end position="189"/>
    </location>
</feature>
<dbReference type="AlphaFoldDB" id="A0A087M798"/>
<feature type="transmembrane region" description="Helical" evidence="11">
    <location>
        <begin position="106"/>
        <end position="130"/>
    </location>
</feature>
<dbReference type="PANTHER" id="PTHR43744:SF8">
    <property type="entry name" value="SN-GLYCEROL-3-PHOSPHATE TRANSPORT SYSTEM PERMEASE PROTEIN UGPE"/>
    <property type="match status" value="1"/>
</dbReference>
<dbReference type="OrthoDB" id="9815445at2"/>
<dbReference type="InterPro" id="IPR035906">
    <property type="entry name" value="MetI-like_sf"/>
</dbReference>
<protein>
    <recommendedName>
        <fullName evidence="4 12">sn-glycerol-3-phosphate transport system permease protein UgpE</fullName>
    </recommendedName>
</protein>
<feature type="transmembrane region" description="Helical" evidence="11">
    <location>
        <begin position="75"/>
        <end position="99"/>
    </location>
</feature>
<reference evidence="14 15" key="1">
    <citation type="submission" date="2014-08" db="EMBL/GenBank/DDBJ databases">
        <authorList>
            <person name="Hassan Y.I."/>
            <person name="Lepp D."/>
            <person name="Zhou T."/>
        </authorList>
    </citation>
    <scope>NUCLEOTIDE SEQUENCE [LARGE SCALE GENOMIC DNA]</scope>
    <source>
        <strain evidence="14 15">IFO13584</strain>
    </source>
</reference>
<dbReference type="Gene3D" id="1.10.3720.10">
    <property type="entry name" value="MetI-like"/>
    <property type="match status" value="1"/>
</dbReference>
<comment type="subcellular location">
    <subcellularLocation>
        <location evidence="12">Cell inner membrane</location>
        <topology evidence="12">Multi-pass membrane protein</topology>
    </subcellularLocation>
    <subcellularLocation>
        <location evidence="1 11">Cell membrane</location>
        <topology evidence="1 11">Multi-pass membrane protein</topology>
    </subcellularLocation>
</comment>
<dbReference type="STRING" id="46914.JP75_00945"/>
<accession>A0A087M798</accession>
<keyword evidence="7 11" id="KW-0812">Transmembrane</keyword>
<comment type="caution">
    <text evidence="12">Lacks conserved residue(s) required for the propagation of feature annotation.</text>
</comment>
<evidence type="ECO:0000256" key="6">
    <source>
        <dbReference type="ARBA" id="ARBA00022475"/>
    </source>
</evidence>
<keyword evidence="12" id="KW-0997">Cell inner membrane</keyword>
<comment type="caution">
    <text evidence="14">The sequence shown here is derived from an EMBL/GenBank/DDBJ whole genome shotgun (WGS) entry which is preliminary data.</text>
</comment>
<keyword evidence="5 11" id="KW-0813">Transport</keyword>
<dbReference type="SUPFAM" id="SSF161098">
    <property type="entry name" value="MetI-like"/>
    <property type="match status" value="1"/>
</dbReference>
<evidence type="ECO:0000256" key="11">
    <source>
        <dbReference type="RuleBase" id="RU363032"/>
    </source>
</evidence>
<comment type="similarity">
    <text evidence="2 11">Belongs to the binding-protein-dependent transport system permease family.</text>
</comment>
<comment type="subunit">
    <text evidence="3 12">The complex is composed of two ATP-binding proteins (UgpC), two transmembrane proteins (UgpA and UgpE) and a solute-binding protein (UgpB).</text>
</comment>
<keyword evidence="6 12" id="KW-1003">Cell membrane</keyword>
<feature type="transmembrane region" description="Helical" evidence="11">
    <location>
        <begin position="7"/>
        <end position="31"/>
    </location>
</feature>
<dbReference type="EMBL" id="JQGC01000001">
    <property type="protein sequence ID" value="KFL32751.1"/>
    <property type="molecule type" value="Genomic_DNA"/>
</dbReference>
<evidence type="ECO:0000256" key="1">
    <source>
        <dbReference type="ARBA" id="ARBA00004651"/>
    </source>
</evidence>
<sequence length="305" mass="34019">MIERSPLFNFVTYAAMILGLLVVLVPFWIVIVAGSQSLQEVSRVPIVLWPSSHLWENIQSAWLRADLGPKLINSFIVAIGVTAGKILLASISAFAIVFFDFKARMVCFWLIFITLMLPLEVRIVPTYAIAANALLPFQVVLDTLGITGLVQAVSSVRIGLEWNLLNSYTGLILPLVATATGTFLYRQFFMTIPDELIEASKMDGAGPVRFFFDVLLPLSRTNMLALATIMFVSSWNQYLWPLLITTDRTHYGTVVMQLKALIPTQNGTPDWNVTMAGALIIMLPPLLVVALMQRWFVRGLITRDK</sequence>
<evidence type="ECO:0000256" key="9">
    <source>
        <dbReference type="ARBA" id="ARBA00023136"/>
    </source>
</evidence>
<keyword evidence="8 11" id="KW-1133">Transmembrane helix</keyword>
<keyword evidence="9 11" id="KW-0472">Membrane</keyword>
<evidence type="ECO:0000256" key="7">
    <source>
        <dbReference type="ARBA" id="ARBA00022692"/>
    </source>
</evidence>
<evidence type="ECO:0000313" key="14">
    <source>
        <dbReference type="EMBL" id="KFL32751.1"/>
    </source>
</evidence>
<dbReference type="GO" id="GO:0005886">
    <property type="term" value="C:plasma membrane"/>
    <property type="evidence" value="ECO:0007669"/>
    <property type="project" value="UniProtKB-SubCell"/>
</dbReference>
<evidence type="ECO:0000256" key="12">
    <source>
        <dbReference type="RuleBase" id="RU363056"/>
    </source>
</evidence>
<organism evidence="14 15">
    <name type="scientific">Devosia riboflavina</name>
    <dbReference type="NCBI Taxonomy" id="46914"/>
    <lineage>
        <taxon>Bacteria</taxon>
        <taxon>Pseudomonadati</taxon>
        <taxon>Pseudomonadota</taxon>
        <taxon>Alphaproteobacteria</taxon>
        <taxon>Hyphomicrobiales</taxon>
        <taxon>Devosiaceae</taxon>
        <taxon>Devosia</taxon>
    </lineage>
</organism>
<evidence type="ECO:0000256" key="4">
    <source>
        <dbReference type="ARBA" id="ARBA00020515"/>
    </source>
</evidence>
<evidence type="ECO:0000256" key="2">
    <source>
        <dbReference type="ARBA" id="ARBA00009306"/>
    </source>
</evidence>
<evidence type="ECO:0000256" key="10">
    <source>
        <dbReference type="ARBA" id="ARBA00037054"/>
    </source>
</evidence>
<name>A0A087M798_9HYPH</name>
<feature type="domain" description="ABC transmembrane type-1" evidence="13">
    <location>
        <begin position="71"/>
        <end position="292"/>
    </location>
</feature>
<evidence type="ECO:0000256" key="8">
    <source>
        <dbReference type="ARBA" id="ARBA00022989"/>
    </source>
</evidence>
<evidence type="ECO:0000256" key="5">
    <source>
        <dbReference type="ARBA" id="ARBA00022448"/>
    </source>
</evidence>
<dbReference type="CDD" id="cd06261">
    <property type="entry name" value="TM_PBP2"/>
    <property type="match status" value="1"/>
</dbReference>
<dbReference type="PANTHER" id="PTHR43744">
    <property type="entry name" value="ABC TRANSPORTER PERMEASE PROTEIN MG189-RELATED-RELATED"/>
    <property type="match status" value="1"/>
</dbReference>
<dbReference type="PROSITE" id="PS50928">
    <property type="entry name" value="ABC_TM1"/>
    <property type="match status" value="1"/>
</dbReference>
<evidence type="ECO:0000259" key="13">
    <source>
        <dbReference type="PROSITE" id="PS50928"/>
    </source>
</evidence>
<dbReference type="Pfam" id="PF00528">
    <property type="entry name" value="BPD_transp_1"/>
    <property type="match status" value="1"/>
</dbReference>
<dbReference type="InterPro" id="IPR000515">
    <property type="entry name" value="MetI-like"/>
</dbReference>
<dbReference type="RefSeq" id="WP_035077839.1">
    <property type="nucleotide sequence ID" value="NZ_JQGC01000001.1"/>
</dbReference>